<gene>
    <name evidence="1" type="ORF">PanWU01x14_227490</name>
</gene>
<sequence length="87" mass="10134">MRNLVPARILTGVHQIWVDTAERFDRLNCFSERLENAWGFKDWWRLAEEKEEEGGPDELGGNLVNFGLDLEKKKMKEKVLDQDDLGS</sequence>
<accession>A0A2P5BM69</accession>
<name>A0A2P5BM69_PARAD</name>
<organism evidence="1 2">
    <name type="scientific">Parasponia andersonii</name>
    <name type="common">Sponia andersonii</name>
    <dbReference type="NCBI Taxonomy" id="3476"/>
    <lineage>
        <taxon>Eukaryota</taxon>
        <taxon>Viridiplantae</taxon>
        <taxon>Streptophyta</taxon>
        <taxon>Embryophyta</taxon>
        <taxon>Tracheophyta</taxon>
        <taxon>Spermatophyta</taxon>
        <taxon>Magnoliopsida</taxon>
        <taxon>eudicotyledons</taxon>
        <taxon>Gunneridae</taxon>
        <taxon>Pentapetalae</taxon>
        <taxon>rosids</taxon>
        <taxon>fabids</taxon>
        <taxon>Rosales</taxon>
        <taxon>Cannabaceae</taxon>
        <taxon>Parasponia</taxon>
    </lineage>
</organism>
<proteinExistence type="predicted"/>
<keyword evidence="2" id="KW-1185">Reference proteome</keyword>
<evidence type="ECO:0000313" key="1">
    <source>
        <dbReference type="EMBL" id="PON49850.1"/>
    </source>
</evidence>
<dbReference type="AlphaFoldDB" id="A0A2P5BM69"/>
<dbReference type="EMBL" id="JXTB01000253">
    <property type="protein sequence ID" value="PON49850.1"/>
    <property type="molecule type" value="Genomic_DNA"/>
</dbReference>
<dbReference type="Proteomes" id="UP000237105">
    <property type="component" value="Unassembled WGS sequence"/>
</dbReference>
<reference evidence="2" key="1">
    <citation type="submission" date="2016-06" db="EMBL/GenBank/DDBJ databases">
        <title>Parallel loss of symbiosis genes in relatives of nitrogen-fixing non-legume Parasponia.</title>
        <authorList>
            <person name="Van Velzen R."/>
            <person name="Holmer R."/>
            <person name="Bu F."/>
            <person name="Rutten L."/>
            <person name="Van Zeijl A."/>
            <person name="Liu W."/>
            <person name="Santuari L."/>
            <person name="Cao Q."/>
            <person name="Sharma T."/>
            <person name="Shen D."/>
            <person name="Roswanjaya Y."/>
            <person name="Wardhani T."/>
            <person name="Kalhor M.S."/>
            <person name="Jansen J."/>
            <person name="Van den Hoogen J."/>
            <person name="Gungor B."/>
            <person name="Hartog M."/>
            <person name="Hontelez J."/>
            <person name="Verver J."/>
            <person name="Yang W.-C."/>
            <person name="Schijlen E."/>
            <person name="Repin R."/>
            <person name="Schilthuizen M."/>
            <person name="Schranz E."/>
            <person name="Heidstra R."/>
            <person name="Miyata K."/>
            <person name="Fedorova E."/>
            <person name="Kohlen W."/>
            <person name="Bisseling T."/>
            <person name="Smit S."/>
            <person name="Geurts R."/>
        </authorList>
    </citation>
    <scope>NUCLEOTIDE SEQUENCE [LARGE SCALE GENOMIC DNA]</scope>
    <source>
        <strain evidence="2">cv. WU1-14</strain>
    </source>
</reference>
<comment type="caution">
    <text evidence="1">The sequence shown here is derived from an EMBL/GenBank/DDBJ whole genome shotgun (WGS) entry which is preliminary data.</text>
</comment>
<protein>
    <submittedName>
        <fullName evidence="1">Uncharacterized protein</fullName>
    </submittedName>
</protein>
<evidence type="ECO:0000313" key="2">
    <source>
        <dbReference type="Proteomes" id="UP000237105"/>
    </source>
</evidence>